<dbReference type="STRING" id="1267766.WYH_02727"/>
<evidence type="ECO:0000313" key="2">
    <source>
        <dbReference type="Proteomes" id="UP000034392"/>
    </source>
</evidence>
<dbReference type="OrthoDB" id="8086136at2"/>
<accession>A0A0F7KX09</accession>
<dbReference type="KEGG" id="aay:WYH_02727"/>
<dbReference type="Proteomes" id="UP000034392">
    <property type="component" value="Chromosome"/>
</dbReference>
<proteinExistence type="predicted"/>
<gene>
    <name evidence="1" type="ORF">WYH_02727</name>
</gene>
<dbReference type="RefSeq" id="WP_046904230.1">
    <property type="nucleotide sequence ID" value="NZ_CP011452.2"/>
</dbReference>
<evidence type="ECO:0000313" key="1">
    <source>
        <dbReference type="EMBL" id="AKH43757.1"/>
    </source>
</evidence>
<reference evidence="1" key="1">
    <citation type="submission" date="2015-05" db="EMBL/GenBank/DDBJ databases">
        <title>The complete genome of Altererythrobacter atlanticus strain 26DY36.</title>
        <authorList>
            <person name="Wu Y.-H."/>
            <person name="Cheng H."/>
            <person name="Wu X.-W."/>
        </authorList>
    </citation>
    <scope>NUCLEOTIDE SEQUENCE [LARGE SCALE GENOMIC DNA]</scope>
    <source>
        <strain evidence="1">26DY36</strain>
    </source>
</reference>
<dbReference type="EMBL" id="CP011452">
    <property type="protein sequence ID" value="AKH43757.1"/>
    <property type="molecule type" value="Genomic_DNA"/>
</dbReference>
<dbReference type="PATRIC" id="fig|1267766.3.peg.2763"/>
<sequence length="72" mass="7906">MSRETDWPARGRAFEAEDTEAGCQTLVPGVAPVTLGDRLAVLANAPLLPRKDQRPADHGLFDTNARNQLEMF</sequence>
<name>A0A0F7KX09_9SPHN</name>
<dbReference type="AlphaFoldDB" id="A0A0F7KX09"/>
<keyword evidence="2" id="KW-1185">Reference proteome</keyword>
<organism evidence="1 2">
    <name type="scientific">Croceibacterium atlanticum</name>
    <dbReference type="NCBI Taxonomy" id="1267766"/>
    <lineage>
        <taxon>Bacteria</taxon>
        <taxon>Pseudomonadati</taxon>
        <taxon>Pseudomonadota</taxon>
        <taxon>Alphaproteobacteria</taxon>
        <taxon>Sphingomonadales</taxon>
        <taxon>Erythrobacteraceae</taxon>
        <taxon>Croceibacterium</taxon>
    </lineage>
</organism>
<protein>
    <submittedName>
        <fullName evidence="1">Uncharacterized protein</fullName>
    </submittedName>
</protein>